<keyword evidence="2" id="KW-0812">Transmembrane</keyword>
<evidence type="ECO:0000313" key="5">
    <source>
        <dbReference type="Proteomes" id="UP000409147"/>
    </source>
</evidence>
<dbReference type="Proteomes" id="UP000409147">
    <property type="component" value="Unassembled WGS sequence"/>
</dbReference>
<name>A0A564TQC8_9FIRM</name>
<dbReference type="EMBL" id="CABHNB010000028">
    <property type="protein sequence ID" value="VUX09410.1"/>
    <property type="molecule type" value="Genomic_DNA"/>
</dbReference>
<organism evidence="4 5">
    <name type="scientific">Blautia obeum</name>
    <dbReference type="NCBI Taxonomy" id="40520"/>
    <lineage>
        <taxon>Bacteria</taxon>
        <taxon>Bacillati</taxon>
        <taxon>Bacillota</taxon>
        <taxon>Clostridia</taxon>
        <taxon>Lachnospirales</taxon>
        <taxon>Lachnospiraceae</taxon>
        <taxon>Blautia</taxon>
    </lineage>
</organism>
<proteinExistence type="predicted"/>
<feature type="coiled-coil region" evidence="1">
    <location>
        <begin position="407"/>
        <end position="448"/>
    </location>
</feature>
<sequence length="1214" mass="142971">MSDLRFQKLTPTSNVDLNVYEEGFEFIFSNDDIRNIAVSGPYSSGKSSLLESYKKKYPQKTFIHISLAHFTNENKDNEEKEIEDSETVIEGKILNQLIQQIPIENIPQSNFRIKRTTGTNYNGYWAMGIVAFIGMLLFVLNYGKYCTWINEMNSAVWNYEWLRKFMFFLASPFGWVLSVLCIVVIACLGLYNLLNIQTNKNIFKKISVQGNEIEIFEDSQNSYFDKYLNEVLYLFENSKADVIVFEDIDRFENVQIFERLREINMLTNCRLQQHEEEEKVLRFFYLLKDDIFITKDRAKFFDYILPVVPVLDSSNSYNKIKEFFVESTVEEKLNDRFLKGLALYIDDIRVLKNIYNEFVIYYERLKKIDLDPNRMLALVTYKNLFPRDFADLQLNKGFVHAIFSNKEKFCCKEIERINNEIQELEERIKNSEDELAVSLEELDDIRAAKYERADDGSYWHNIDKTFLKWEKEQLPIRKQAVEDRAIDTQQLLEKQLKELKKQKKRISGRSISQIINRDNIDMIFQITTTNELGDVTDYNQIKKSEYFNLLKYLIRNGYIDESYSDYMTYFYENSLTLNDKTFLRSVNDKKAKEYSYNLDSPLLVVSNLIPEDFLQEETLNFDLLEYLLGSENNKEYLGNLAIQLQEKMQLEFISQYFALNEKRVEFVRWLNKQWTGLFSYTYKGRKLSKEFLFLYSLYSVAYCSIDVLTEMNEEQVFSHFISNQEDFLIDSNCTTDQMIDKLVDLDIKFETINPQSNTSLLTGVYENNLYVINATNIRLFLSFAYQIDEKIIQGHIMTAIMSKKDQPLCKYVCSNLNNTIEIINAMSTEGVDDDEEIILYILNSEQVNEETKEMYISLLKTVLHDLSKVMDENCRDNLLNRHLVDESAENICEYFSKQSLTDVLIRFINEISNELDFSLVDYDENIIQQFAECIQASNKIVNTHYRSIVSAQGKVLTDFSAMDLDEAKVKILIDECKLQMNISNLRRLRQCYPDCVLHFIEKNLREYCEIMSQKYIEIDEVEEILTWDILKIEDAKQLIDILPTTLKVIDHDYSDDIIAYILGECFSEDEFIPLLEKFFLYSAKVQNAIIELSDSRMNKVVESMENIDFNILKKILTSDNIQHTNKVILLCEIIKKYKPDRIKEALIIAGYEEVSKLLDNKTRPRISANNEHKQLLNALKDNRFIISYEFNEKSGIYSYTRSTKKRNDLPPEFL</sequence>
<keyword evidence="2" id="KW-0472">Membrane</keyword>
<reference evidence="4 5" key="1">
    <citation type="submission" date="2019-07" db="EMBL/GenBank/DDBJ databases">
        <authorList>
            <person name="Hibberd C M."/>
            <person name="Gehrig L. J."/>
            <person name="Chang H.-W."/>
            <person name="Venkatesh S."/>
        </authorList>
    </citation>
    <scope>NUCLEOTIDE SEQUENCE [LARGE SCALE GENOMIC DNA]</scope>
    <source>
        <strain evidence="4">Ruminococcus_obeum_SSTS_Bg7063</strain>
    </source>
</reference>
<keyword evidence="2" id="KW-1133">Transmembrane helix</keyword>
<accession>A0A564TQC8</accession>
<evidence type="ECO:0000256" key="1">
    <source>
        <dbReference type="SAM" id="Coils"/>
    </source>
</evidence>
<feature type="transmembrane region" description="Helical" evidence="2">
    <location>
        <begin position="124"/>
        <end position="145"/>
    </location>
</feature>
<dbReference type="InterPro" id="IPR048428">
    <property type="entry name" value="YobI-NTPase"/>
</dbReference>
<dbReference type="Pfam" id="PF20693">
    <property type="entry name" value="YobI-ATPase"/>
    <property type="match status" value="1"/>
</dbReference>
<dbReference type="RefSeq" id="WP_144369085.1">
    <property type="nucleotide sequence ID" value="NZ_CABHNB010000028.1"/>
</dbReference>
<feature type="domain" description="YobI-like P-loop NTPase" evidence="3">
    <location>
        <begin position="20"/>
        <end position="400"/>
    </location>
</feature>
<keyword evidence="5" id="KW-1185">Reference proteome</keyword>
<dbReference type="AlphaFoldDB" id="A0A564TQC8"/>
<feature type="coiled-coil region" evidence="1">
    <location>
        <begin position="482"/>
        <end position="509"/>
    </location>
</feature>
<feature type="transmembrane region" description="Helical" evidence="2">
    <location>
        <begin position="165"/>
        <end position="194"/>
    </location>
</feature>
<protein>
    <recommendedName>
        <fullName evidence="3">YobI-like P-loop NTPase domain-containing protein</fullName>
    </recommendedName>
</protein>
<evidence type="ECO:0000259" key="3">
    <source>
        <dbReference type="Pfam" id="PF20693"/>
    </source>
</evidence>
<keyword evidence="1" id="KW-0175">Coiled coil</keyword>
<evidence type="ECO:0000256" key="2">
    <source>
        <dbReference type="SAM" id="Phobius"/>
    </source>
</evidence>
<evidence type="ECO:0000313" key="4">
    <source>
        <dbReference type="EMBL" id="VUX09410.1"/>
    </source>
</evidence>
<gene>
    <name evidence="4" type="ORF">ROSSTS7063_01894</name>
</gene>